<evidence type="ECO:0000256" key="7">
    <source>
        <dbReference type="ARBA" id="ARBA00023204"/>
    </source>
</evidence>
<dbReference type="GO" id="GO:0003677">
    <property type="term" value="F:DNA binding"/>
    <property type="evidence" value="ECO:0007669"/>
    <property type="project" value="UniProtKB-KW"/>
</dbReference>
<dbReference type="Pfam" id="PF00271">
    <property type="entry name" value="Helicase_C"/>
    <property type="match status" value="1"/>
</dbReference>
<proteinExistence type="predicted"/>
<evidence type="ECO:0000256" key="5">
    <source>
        <dbReference type="ARBA" id="ARBA00022840"/>
    </source>
</evidence>
<evidence type="ECO:0000259" key="9">
    <source>
        <dbReference type="PROSITE" id="PS51192"/>
    </source>
</evidence>
<dbReference type="InterPro" id="IPR011545">
    <property type="entry name" value="DEAD/DEAH_box_helicase_dom"/>
</dbReference>
<dbReference type="Pfam" id="PF00270">
    <property type="entry name" value="DEAD"/>
    <property type="match status" value="1"/>
</dbReference>
<dbReference type="GO" id="GO:0003678">
    <property type="term" value="F:DNA helicase activity"/>
    <property type="evidence" value="ECO:0007669"/>
    <property type="project" value="TreeGrafter"/>
</dbReference>
<dbReference type="Pfam" id="PF17191">
    <property type="entry name" value="RecG_wedge"/>
    <property type="match status" value="1"/>
</dbReference>
<keyword evidence="1" id="KW-0547">Nucleotide-binding</keyword>
<name>A0A059DXB3_9PROT</name>
<dbReference type="InterPro" id="IPR047112">
    <property type="entry name" value="RecG/Mfd"/>
</dbReference>
<evidence type="ECO:0000313" key="11">
    <source>
        <dbReference type="EMBL" id="KCZ58036.1"/>
    </source>
</evidence>
<dbReference type="InterPro" id="IPR045562">
    <property type="entry name" value="RecG_dom3_C"/>
</dbReference>
<dbReference type="SMART" id="SM00490">
    <property type="entry name" value="HELICc"/>
    <property type="match status" value="2"/>
</dbReference>
<dbReference type="NCBIfam" id="NF008164">
    <property type="entry name" value="PRK10917.1-2"/>
    <property type="match status" value="1"/>
</dbReference>
<dbReference type="Pfam" id="PF19833">
    <property type="entry name" value="RecG_dom3_C"/>
    <property type="match status" value="1"/>
</dbReference>
<dbReference type="SUPFAM" id="SSF50249">
    <property type="entry name" value="Nucleic acid-binding proteins"/>
    <property type="match status" value="1"/>
</dbReference>
<keyword evidence="3" id="KW-0378">Hydrolase</keyword>
<evidence type="ECO:0000313" key="12">
    <source>
        <dbReference type="Proteomes" id="UP000024547"/>
    </source>
</evidence>
<dbReference type="Proteomes" id="UP000024547">
    <property type="component" value="Unassembled WGS sequence"/>
</dbReference>
<keyword evidence="5" id="KW-0067">ATP-binding</keyword>
<evidence type="ECO:0000256" key="8">
    <source>
        <dbReference type="ARBA" id="ARBA00049819"/>
    </source>
</evidence>
<evidence type="ECO:0000256" key="1">
    <source>
        <dbReference type="ARBA" id="ARBA00022741"/>
    </source>
</evidence>
<dbReference type="AlphaFoldDB" id="A0A059DXB3"/>
<accession>A0A059DXB3</accession>
<dbReference type="InterPro" id="IPR001650">
    <property type="entry name" value="Helicase_C-like"/>
</dbReference>
<dbReference type="SUPFAM" id="SSF52540">
    <property type="entry name" value="P-loop containing nucleoside triphosphate hydrolases"/>
    <property type="match status" value="1"/>
</dbReference>
<dbReference type="eggNOG" id="COG1200">
    <property type="taxonomic scope" value="Bacteria"/>
</dbReference>
<keyword evidence="12" id="KW-1185">Reference proteome</keyword>
<keyword evidence="2" id="KW-0227">DNA damage</keyword>
<feature type="domain" description="Helicase C-terminal" evidence="10">
    <location>
        <begin position="473"/>
        <end position="635"/>
    </location>
</feature>
<dbReference type="Gene3D" id="2.40.50.140">
    <property type="entry name" value="Nucleic acid-binding proteins"/>
    <property type="match status" value="1"/>
</dbReference>
<dbReference type="InterPro" id="IPR014001">
    <property type="entry name" value="Helicase_ATP-bd"/>
</dbReference>
<dbReference type="PATRIC" id="fig|1280948.3.peg.3330"/>
<gene>
    <name evidence="11" type="ORF">HY36_11045</name>
</gene>
<feature type="domain" description="Helicase ATP-binding" evidence="9">
    <location>
        <begin position="293"/>
        <end position="454"/>
    </location>
</feature>
<dbReference type="InterPro" id="IPR033454">
    <property type="entry name" value="RecG_wedge"/>
</dbReference>
<dbReference type="GO" id="GO:0006281">
    <property type="term" value="P:DNA repair"/>
    <property type="evidence" value="ECO:0007669"/>
    <property type="project" value="UniProtKB-KW"/>
</dbReference>
<sequence length="702" mass="77084">MCTRLRPPNLATMRDERLFSLFEGLDSLNGVGPKLKPVLERLVGGDTVWDLLLHLPERWVDRRVKDSIDDAVIGEVATLRGEVHAYNAPYSERSPHKIVLFDGTGFLTLAFFRADGRWLQGQFPIGKERVVSGMVEEFQGERQMTHPDHIVDPAKGQMPPPVEPIYGLTAGLTNKRVHGFAVQALDYIADDLPEWADTELVKARSWPDFKTALTRLHAPLEYDLELFELCRQRLAYDEALARESAFALARASRAKRASPSVPVNSETHAKLLQALPYKPTGAQFRAFDQISKDMASTSPMRRMLQGDVGAGKTLVSAMAAVQAASAGFQTAFMSPTEVLARQQFETMDRLLSPLGYSVAALTGRDKARTREGILMGLADGSIDVVSGTQSLFQQSVSFRNLGLVIVDEQHRFGVADRMKLAGKALSPHMLVMSATPIPRTLAQAVHGDLDVSILDEKPAGRVPVETRAVPDTRLDEVVGAIGRAIRRGERAFWVCPKVDIDDDDSTAVGRHAALCDQLNVPVGLVHGRMKPAEKDAALEDFRLGHTKLLVATTVIEVGVDVPEATIMVIERAEGFGLAQLHQLRGRVGRGDRPSFCILLYRPPLGETAHERLDTLRRTEDGFEIAEADFKLRGPGDMLGLKQAGATDYRILDLARHSTLLEIAKKDAESIVSKDPELAGPRGGALRLVRELLTPRLQAPTSD</sequence>
<dbReference type="GO" id="GO:0016787">
    <property type="term" value="F:hydrolase activity"/>
    <property type="evidence" value="ECO:0007669"/>
    <property type="project" value="UniProtKB-KW"/>
</dbReference>
<dbReference type="PANTHER" id="PTHR47964">
    <property type="entry name" value="ATP-DEPENDENT DNA HELICASE HOMOLOG RECG, CHLOROPLASTIC"/>
    <property type="match status" value="1"/>
</dbReference>
<reference evidence="11 12" key="1">
    <citation type="journal article" date="2014" name="Antonie Van Leeuwenhoek">
        <title>Hyphomonas beringensis sp. nov. and Hyphomonas chukchiensis sp. nov., isolated from surface seawater of the Bering Sea and Chukchi Sea.</title>
        <authorList>
            <person name="Li C."/>
            <person name="Lai Q."/>
            <person name="Li G."/>
            <person name="Dong C."/>
            <person name="Wang J."/>
            <person name="Liao Y."/>
            <person name="Shao Z."/>
        </authorList>
    </citation>
    <scope>NUCLEOTIDE SEQUENCE [LARGE SCALE GENOMIC DNA]</scope>
    <source>
        <strain evidence="11 12">22II1-22F38</strain>
    </source>
</reference>
<dbReference type="InterPro" id="IPR027417">
    <property type="entry name" value="P-loop_NTPase"/>
</dbReference>
<evidence type="ECO:0000259" key="10">
    <source>
        <dbReference type="PROSITE" id="PS51194"/>
    </source>
</evidence>
<organism evidence="11 12">
    <name type="scientific">Hyphomonas atlantica</name>
    <dbReference type="NCBI Taxonomy" id="1280948"/>
    <lineage>
        <taxon>Bacteria</taxon>
        <taxon>Pseudomonadati</taxon>
        <taxon>Pseudomonadota</taxon>
        <taxon>Alphaproteobacteria</taxon>
        <taxon>Hyphomonadales</taxon>
        <taxon>Hyphomonadaceae</taxon>
        <taxon>Hyphomonas</taxon>
    </lineage>
</organism>
<dbReference type="EMBL" id="AWFH01000062">
    <property type="protein sequence ID" value="KCZ58036.1"/>
    <property type="molecule type" value="Genomic_DNA"/>
</dbReference>
<keyword evidence="7" id="KW-0234">DNA repair</keyword>
<evidence type="ECO:0000256" key="4">
    <source>
        <dbReference type="ARBA" id="ARBA00022806"/>
    </source>
</evidence>
<evidence type="ECO:0000256" key="6">
    <source>
        <dbReference type="ARBA" id="ARBA00023125"/>
    </source>
</evidence>
<dbReference type="InterPro" id="IPR012340">
    <property type="entry name" value="NA-bd_OB-fold"/>
</dbReference>
<dbReference type="CDD" id="cd04488">
    <property type="entry name" value="RecG_wedge_OBF"/>
    <property type="match status" value="1"/>
</dbReference>
<dbReference type="PANTHER" id="PTHR47964:SF1">
    <property type="entry name" value="ATP-DEPENDENT DNA HELICASE HOMOLOG RECG, CHLOROPLASTIC"/>
    <property type="match status" value="1"/>
</dbReference>
<dbReference type="STRING" id="1280948.HY36_11045"/>
<protein>
    <recommendedName>
        <fullName evidence="8">Probable DNA 3'-5' helicase RecG</fullName>
    </recommendedName>
</protein>
<dbReference type="PROSITE" id="PS51192">
    <property type="entry name" value="HELICASE_ATP_BIND_1"/>
    <property type="match status" value="1"/>
</dbReference>
<dbReference type="Gene3D" id="3.40.50.300">
    <property type="entry name" value="P-loop containing nucleotide triphosphate hydrolases"/>
    <property type="match status" value="2"/>
</dbReference>
<dbReference type="GO" id="GO:0005524">
    <property type="term" value="F:ATP binding"/>
    <property type="evidence" value="ECO:0007669"/>
    <property type="project" value="UniProtKB-KW"/>
</dbReference>
<dbReference type="PROSITE" id="PS51194">
    <property type="entry name" value="HELICASE_CTER"/>
    <property type="match status" value="1"/>
</dbReference>
<dbReference type="SMART" id="SM00487">
    <property type="entry name" value="DEXDc"/>
    <property type="match status" value="1"/>
</dbReference>
<evidence type="ECO:0000256" key="2">
    <source>
        <dbReference type="ARBA" id="ARBA00022763"/>
    </source>
</evidence>
<keyword evidence="4" id="KW-0347">Helicase</keyword>
<evidence type="ECO:0000256" key="3">
    <source>
        <dbReference type="ARBA" id="ARBA00022801"/>
    </source>
</evidence>
<keyword evidence="6" id="KW-0238">DNA-binding</keyword>
<comment type="caution">
    <text evidence="11">The sequence shown here is derived from an EMBL/GenBank/DDBJ whole genome shotgun (WGS) entry which is preliminary data.</text>
</comment>